<name>A0AA97FDY4_9EURY</name>
<proteinExistence type="predicted"/>
<dbReference type="EMBL" id="CP043875">
    <property type="protein sequence ID" value="WOF16459.1"/>
    <property type="molecule type" value="Genomic_DNA"/>
</dbReference>
<evidence type="ECO:0000256" key="1">
    <source>
        <dbReference type="SAM" id="Phobius"/>
    </source>
</evidence>
<feature type="transmembrane region" description="Helical" evidence="1">
    <location>
        <begin position="30"/>
        <end position="48"/>
    </location>
</feature>
<evidence type="ECO:0008006" key="4">
    <source>
        <dbReference type="Google" id="ProtNLM"/>
    </source>
</evidence>
<sequence length="181" mass="19765">MKEVYRQLSHMFFGLLIALFIYFADKTLSTAIMGLVVFVSVIISDAISKGIKIPLFSYIIKRLEREVNVPGKGTIVFFISTLFCLLFFEKSDVFLGILVLALLDSFSTIIGIKFGRTKIYKEKSLEGTIAGIIASFIALVYFTGPVTALIASTGAGIAELISPVDDNLVIPVVVCIILSII</sequence>
<dbReference type="AlphaFoldDB" id="A0AA97FDY4"/>
<organism evidence="2 3">
    <name type="scientific">Methanochimaera problematica</name>
    <dbReference type="NCBI Taxonomy" id="2609417"/>
    <lineage>
        <taxon>Archaea</taxon>
        <taxon>Methanobacteriati</taxon>
        <taxon>Methanobacteriota</taxon>
        <taxon>Stenosarchaea group</taxon>
        <taxon>Methanomicrobia</taxon>
        <taxon>Methanomicrobiales</taxon>
        <taxon>Methanomicrobiaceae</taxon>
        <taxon>Methanochimaera</taxon>
    </lineage>
</organism>
<keyword evidence="3" id="KW-1185">Reference proteome</keyword>
<dbReference type="KEGG" id="mefw:F1737_06970"/>
<feature type="transmembrane region" description="Helical" evidence="1">
    <location>
        <begin position="69"/>
        <end position="88"/>
    </location>
</feature>
<feature type="transmembrane region" description="Helical" evidence="1">
    <location>
        <begin position="7"/>
        <end position="24"/>
    </location>
</feature>
<dbReference type="PANTHER" id="PTHR31303">
    <property type="entry name" value="CTP-DEPENDENT DIACYLGLYCEROL KINASE 1"/>
    <property type="match status" value="1"/>
</dbReference>
<dbReference type="RefSeq" id="WP_317135877.1">
    <property type="nucleotide sequence ID" value="NZ_CP043875.1"/>
</dbReference>
<reference evidence="2 3" key="1">
    <citation type="submission" date="2019-09" db="EMBL/GenBank/DDBJ databases">
        <title>The complete genome of Methanoplanus sp. FWC-SCC4.</title>
        <authorList>
            <person name="Chen S.-C."/>
            <person name="Zhou Y.-Z."/>
            <person name="Lai M.-C."/>
        </authorList>
    </citation>
    <scope>NUCLEOTIDE SEQUENCE [LARGE SCALE GENOMIC DNA]</scope>
    <source>
        <strain evidence="2 3">FWC-SCC4</strain>
    </source>
</reference>
<dbReference type="Proteomes" id="UP001301797">
    <property type="component" value="Chromosome"/>
</dbReference>
<feature type="transmembrane region" description="Helical" evidence="1">
    <location>
        <begin position="94"/>
        <end position="112"/>
    </location>
</feature>
<protein>
    <recommendedName>
        <fullName evidence="4">Phosphatidate cytidylyltransferase</fullName>
    </recommendedName>
</protein>
<keyword evidence="1" id="KW-0472">Membrane</keyword>
<gene>
    <name evidence="2" type="ORF">F1737_06970</name>
</gene>
<accession>A0AA97FDY4</accession>
<dbReference type="GO" id="GO:0004143">
    <property type="term" value="F:ATP-dependent diacylglycerol kinase activity"/>
    <property type="evidence" value="ECO:0007669"/>
    <property type="project" value="InterPro"/>
</dbReference>
<dbReference type="PANTHER" id="PTHR31303:SF1">
    <property type="entry name" value="CTP-DEPENDENT DIACYLGLYCEROL KINASE 1"/>
    <property type="match status" value="1"/>
</dbReference>
<evidence type="ECO:0000313" key="2">
    <source>
        <dbReference type="EMBL" id="WOF16459.1"/>
    </source>
</evidence>
<feature type="transmembrane region" description="Helical" evidence="1">
    <location>
        <begin position="124"/>
        <end position="142"/>
    </location>
</feature>
<keyword evidence="1" id="KW-0812">Transmembrane</keyword>
<dbReference type="GeneID" id="85229898"/>
<evidence type="ECO:0000313" key="3">
    <source>
        <dbReference type="Proteomes" id="UP001301797"/>
    </source>
</evidence>
<dbReference type="InterPro" id="IPR037997">
    <property type="entry name" value="Dgk1-like"/>
</dbReference>
<keyword evidence="1" id="KW-1133">Transmembrane helix</keyword>